<dbReference type="Gene3D" id="3.10.129.10">
    <property type="entry name" value="Hotdog Thioesterase"/>
    <property type="match status" value="1"/>
</dbReference>
<dbReference type="AlphaFoldDB" id="A0A0J6F6X2"/>
<dbReference type="SUPFAM" id="SSF54637">
    <property type="entry name" value="Thioesterase/thiol ester dehydrase-isomerase"/>
    <property type="match status" value="1"/>
</dbReference>
<reference evidence="3" key="3">
    <citation type="journal article" date="2010" name="Genome Res.">
        <title>Population genomic sequencing of Coccidioides fungi reveals recent hybridization and transposon control.</title>
        <authorList>
            <person name="Neafsey D.E."/>
            <person name="Barker B.M."/>
            <person name="Sharpton T.J."/>
            <person name="Stajich J.E."/>
            <person name="Park D.J."/>
            <person name="Whiston E."/>
            <person name="Hung C.-Y."/>
            <person name="McMahan C."/>
            <person name="White J."/>
            <person name="Sykes S."/>
            <person name="Heiman D."/>
            <person name="Young S."/>
            <person name="Zeng Q."/>
            <person name="Abouelleil A."/>
            <person name="Aftuck L."/>
            <person name="Bessette D."/>
            <person name="Brown A."/>
            <person name="FitzGerald M."/>
            <person name="Lui A."/>
            <person name="Macdonald J.P."/>
            <person name="Priest M."/>
            <person name="Orbach M.J."/>
            <person name="Galgiani J.N."/>
            <person name="Kirkland T.N."/>
            <person name="Cole G.T."/>
            <person name="Birren B.W."/>
            <person name="Henn M.R."/>
            <person name="Taylor J.W."/>
            <person name="Rounsley S.D."/>
        </authorList>
    </citation>
    <scope>NUCLEOTIDE SEQUENCE [LARGE SCALE GENOMIC DNA]</scope>
    <source>
        <strain evidence="3">RMSCC 3488</strain>
    </source>
</reference>
<organism evidence="2 3">
    <name type="scientific">Coccidioides posadasii RMSCC 3488</name>
    <dbReference type="NCBI Taxonomy" id="454284"/>
    <lineage>
        <taxon>Eukaryota</taxon>
        <taxon>Fungi</taxon>
        <taxon>Dikarya</taxon>
        <taxon>Ascomycota</taxon>
        <taxon>Pezizomycotina</taxon>
        <taxon>Eurotiomycetes</taxon>
        <taxon>Eurotiomycetidae</taxon>
        <taxon>Onygenales</taxon>
        <taxon>Onygenaceae</taxon>
        <taxon>Coccidioides</taxon>
    </lineage>
</organism>
<protein>
    <recommendedName>
        <fullName evidence="4">Thioesterase/thiol ester dehydrase-isomerase</fullName>
    </recommendedName>
</protein>
<gene>
    <name evidence="2" type="ORF">CPAG_02278</name>
</gene>
<evidence type="ECO:0000313" key="2">
    <source>
        <dbReference type="EMBL" id="KMM65938.1"/>
    </source>
</evidence>
<sequence>MSCAFQQPPASALSTLADARSHCSSPGPIEGAAGQGKMVSSYMTRSRFIRLRLCLLPRIYSTRSISTTSCLSSGQAAQPSPRSSASTSPENYKLDSKWLSVTKKRLGKCLQFGLQPEQVRAAGDILKQVTRDWRELVAGSEGFLTGEDRRGLFRHNVVWGEMDVMLTVLIKGHVNNVMYVRYAETARVNWTRNFATYHDPAHKKQWLELIGSTGIGLILKSIKIDYKFPMTYPDKICVYHKLVHAPPSPCSPNPNAYPGLIFDVLILSEAKQRAAARCHEDVVLYDYRVGHKVSELPNYMIDQFRHTWELQQEAKRVNRHKIQEIEMKLRTLEKTSWDRADATEDVGSAAGK</sequence>
<name>A0A0J6F6X2_COCPO</name>
<dbReference type="Proteomes" id="UP000054567">
    <property type="component" value="Unassembled WGS sequence"/>
</dbReference>
<feature type="compositionally biased region" description="Low complexity" evidence="1">
    <location>
        <begin position="71"/>
        <end position="89"/>
    </location>
</feature>
<dbReference type="PANTHER" id="PTHR31793:SF39">
    <property type="entry name" value="THIOESTERASE_THIOL ESTER DEHYDRASE-ISOMERASE"/>
    <property type="match status" value="1"/>
</dbReference>
<evidence type="ECO:0000256" key="1">
    <source>
        <dbReference type="SAM" id="MobiDB-lite"/>
    </source>
</evidence>
<feature type="region of interest" description="Disordered" evidence="1">
    <location>
        <begin position="71"/>
        <end position="90"/>
    </location>
</feature>
<dbReference type="VEuPathDB" id="FungiDB:CPAG_02278"/>
<dbReference type="GO" id="GO:0047617">
    <property type="term" value="F:fatty acyl-CoA hydrolase activity"/>
    <property type="evidence" value="ECO:0007669"/>
    <property type="project" value="TreeGrafter"/>
</dbReference>
<dbReference type="PANTHER" id="PTHR31793">
    <property type="entry name" value="4-HYDROXYBENZOYL-COA THIOESTERASE FAMILY MEMBER"/>
    <property type="match status" value="1"/>
</dbReference>
<dbReference type="Pfam" id="PF13279">
    <property type="entry name" value="4HBT_2"/>
    <property type="match status" value="1"/>
</dbReference>
<accession>A0A0J6F6X2</accession>
<evidence type="ECO:0000313" key="3">
    <source>
        <dbReference type="Proteomes" id="UP000054567"/>
    </source>
</evidence>
<reference evidence="2 3" key="1">
    <citation type="submission" date="2007-06" db="EMBL/GenBank/DDBJ databases">
        <title>The Genome Sequence of Coccidioides posadasii RMSCC_3488.</title>
        <authorList>
            <consortium name="Coccidioides Genome Resources Consortium"/>
            <consortium name="The Broad Institute Genome Sequencing Platform"/>
            <person name="Henn M.R."/>
            <person name="Sykes S."/>
            <person name="Young S."/>
            <person name="Jaffe D."/>
            <person name="Berlin A."/>
            <person name="Alvarez P."/>
            <person name="Butler J."/>
            <person name="Gnerre S."/>
            <person name="Grabherr M."/>
            <person name="Mauceli E."/>
            <person name="Brockman W."/>
            <person name="Kodira C."/>
            <person name="Alvarado L."/>
            <person name="Zeng Q."/>
            <person name="Crawford M."/>
            <person name="Antoine C."/>
            <person name="Devon K."/>
            <person name="Galgiani J."/>
            <person name="Orsborn K."/>
            <person name="Lewis M.L."/>
            <person name="Nusbaum C."/>
            <person name="Galagan J."/>
            <person name="Birren B."/>
        </authorList>
    </citation>
    <scope>NUCLEOTIDE SEQUENCE [LARGE SCALE GENOMIC DNA]</scope>
    <source>
        <strain evidence="2 3">RMSCC 3488</strain>
    </source>
</reference>
<reference evidence="3" key="2">
    <citation type="journal article" date="2009" name="Genome Res.">
        <title>Comparative genomic analyses of the human fungal pathogens Coccidioides and their relatives.</title>
        <authorList>
            <person name="Sharpton T.J."/>
            <person name="Stajich J.E."/>
            <person name="Rounsley S.D."/>
            <person name="Gardner M.J."/>
            <person name="Wortman J.R."/>
            <person name="Jordar V.S."/>
            <person name="Maiti R."/>
            <person name="Kodira C.D."/>
            <person name="Neafsey D.E."/>
            <person name="Zeng Q."/>
            <person name="Hung C.-Y."/>
            <person name="McMahan C."/>
            <person name="Muszewska A."/>
            <person name="Grynberg M."/>
            <person name="Mandel M.A."/>
            <person name="Kellner E.M."/>
            <person name="Barker B.M."/>
            <person name="Galgiani J.N."/>
            <person name="Orbach M.J."/>
            <person name="Kirkland T.N."/>
            <person name="Cole G.T."/>
            <person name="Henn M.R."/>
            <person name="Birren B.W."/>
            <person name="Taylor J.W."/>
        </authorList>
    </citation>
    <scope>NUCLEOTIDE SEQUENCE [LARGE SCALE GENOMIC DNA]</scope>
    <source>
        <strain evidence="3">RMSCC 3488</strain>
    </source>
</reference>
<dbReference type="InterPro" id="IPR050563">
    <property type="entry name" value="4-hydroxybenzoyl-CoA_TE"/>
</dbReference>
<dbReference type="CDD" id="cd00586">
    <property type="entry name" value="4HBT"/>
    <property type="match status" value="1"/>
</dbReference>
<dbReference type="InterPro" id="IPR029069">
    <property type="entry name" value="HotDog_dom_sf"/>
</dbReference>
<dbReference type="EMBL" id="DS268109">
    <property type="protein sequence ID" value="KMM65938.1"/>
    <property type="molecule type" value="Genomic_DNA"/>
</dbReference>
<proteinExistence type="predicted"/>
<evidence type="ECO:0008006" key="4">
    <source>
        <dbReference type="Google" id="ProtNLM"/>
    </source>
</evidence>
<dbReference type="OrthoDB" id="5538558at2759"/>